<keyword evidence="7" id="KW-1185">Reference proteome</keyword>
<organism evidence="6 7">
    <name type="scientific">Thermoclostridium caenicola</name>
    <dbReference type="NCBI Taxonomy" id="659425"/>
    <lineage>
        <taxon>Bacteria</taxon>
        <taxon>Bacillati</taxon>
        <taxon>Bacillota</taxon>
        <taxon>Clostridia</taxon>
        <taxon>Eubacteriales</taxon>
        <taxon>Oscillospiraceae</taxon>
        <taxon>Thermoclostridium</taxon>
    </lineage>
</organism>
<dbReference type="Gene3D" id="3.20.20.80">
    <property type="entry name" value="Glycosidases"/>
    <property type="match status" value="1"/>
</dbReference>
<dbReference type="SUPFAM" id="SSF81296">
    <property type="entry name" value="E set domains"/>
    <property type="match status" value="1"/>
</dbReference>
<dbReference type="InterPro" id="IPR045857">
    <property type="entry name" value="O16G_dom_2"/>
</dbReference>
<proteinExistence type="inferred from homology"/>
<keyword evidence="3" id="KW-0119">Carbohydrate metabolism</keyword>
<dbReference type="SMART" id="SM00642">
    <property type="entry name" value="Aamy"/>
    <property type="match status" value="1"/>
</dbReference>
<protein>
    <submittedName>
        <fullName evidence="6">Glycosidase</fullName>
    </submittedName>
</protein>
<dbReference type="Pfam" id="PF02806">
    <property type="entry name" value="Alpha-amylase_C"/>
    <property type="match status" value="1"/>
</dbReference>
<dbReference type="SUPFAM" id="SSF51445">
    <property type="entry name" value="(Trans)glycosidases"/>
    <property type="match status" value="1"/>
</dbReference>
<dbReference type="RefSeq" id="WP_149678168.1">
    <property type="nucleotide sequence ID" value="NZ_FQZP01000010.1"/>
</dbReference>
<evidence type="ECO:0000259" key="5">
    <source>
        <dbReference type="SMART" id="SM00642"/>
    </source>
</evidence>
<name>A0A1M6E1P9_9FIRM</name>
<feature type="domain" description="Glycosyl hydrolase family 13 catalytic" evidence="5">
    <location>
        <begin position="137"/>
        <end position="494"/>
    </location>
</feature>
<dbReference type="EMBL" id="FQZP01000010">
    <property type="protein sequence ID" value="SHI79300.1"/>
    <property type="molecule type" value="Genomic_DNA"/>
</dbReference>
<dbReference type="OrthoDB" id="9805159at2"/>
<dbReference type="InterPro" id="IPR013780">
    <property type="entry name" value="Glyco_hydro_b"/>
</dbReference>
<dbReference type="Proteomes" id="UP000324781">
    <property type="component" value="Unassembled WGS sequence"/>
</dbReference>
<dbReference type="SUPFAM" id="SSF51011">
    <property type="entry name" value="Glycosyl hydrolase domain"/>
    <property type="match status" value="1"/>
</dbReference>
<dbReference type="InterPro" id="IPR013783">
    <property type="entry name" value="Ig-like_fold"/>
</dbReference>
<dbReference type="InterPro" id="IPR004185">
    <property type="entry name" value="Glyco_hydro_13_lg-like_dom"/>
</dbReference>
<dbReference type="CDD" id="cd11338">
    <property type="entry name" value="AmyAc_CMD"/>
    <property type="match status" value="1"/>
</dbReference>
<dbReference type="InterPro" id="IPR006048">
    <property type="entry name" value="A-amylase/branching_C"/>
</dbReference>
<keyword evidence="4 6" id="KW-0326">Glycosidase</keyword>
<sequence>MNKHAVFHLPDSSYCHALSETRICIRLRAAKGDIKRCVLFYGDRMYPEPSVIMHTQEMERVASDRLFDYFEADFHTDINRICYYFWLTDGTEDYYYYSGIFTHTPTHNRVEYFQFPYVHRNDIAVVPEWAKYAVLYQIFPDSFATGKRYISGEKKSVSVNGEDMSHSRLGGTIRGITENVDYLADLGINCIYLNPIFTAESYHKYDTIDYYTIDPCFGTMEDFKNMVKACHQKGIRVILDGVFNHSGWKFFAFKDVLEKGEKSKYKDWFYKLNFPVDTEKLNYAAFAYVRQMPKLNTGHPEVIRYFCDVGRYWIREADIDGWRLDVANEVCHDFWRAFRKAVKEEKPDAFLIGEIWEDAEQWLLGDQFDSAMNYRFVDICKAFFASHDISVDDFDNSLGYMLMRYKKQITLVQMNMLDSHDVPRFLHYCGGDIRRLKLAALFMMTYVGIPTVFAGDEKAISGAAEHEYRAPMVWQDDRVTEDLTAYYKKIISIRKKYTDIFTGGVKTVFKDNGTGVYAFSRFTDNKEAIVVLNNSEESRLVRFCAGESDNSASGYCDILEGTPVTCEAGEIRLTLPPLGGAVIMRHE</sequence>
<dbReference type="Pfam" id="PF02903">
    <property type="entry name" value="Alpha-amylase_N"/>
    <property type="match status" value="1"/>
</dbReference>
<evidence type="ECO:0000256" key="3">
    <source>
        <dbReference type="ARBA" id="ARBA00023001"/>
    </source>
</evidence>
<dbReference type="Pfam" id="PF00128">
    <property type="entry name" value="Alpha-amylase"/>
    <property type="match status" value="1"/>
</dbReference>
<accession>A0A1M6E1P9</accession>
<keyword evidence="3" id="KW-0624">Polysaccharide degradation</keyword>
<evidence type="ECO:0000256" key="4">
    <source>
        <dbReference type="ARBA" id="ARBA00023295"/>
    </source>
</evidence>
<dbReference type="GO" id="GO:0043169">
    <property type="term" value="F:cation binding"/>
    <property type="evidence" value="ECO:0007669"/>
    <property type="project" value="InterPro"/>
</dbReference>
<evidence type="ECO:0000256" key="2">
    <source>
        <dbReference type="ARBA" id="ARBA00022801"/>
    </source>
</evidence>
<dbReference type="AlphaFoldDB" id="A0A1M6E1P9"/>
<keyword evidence="2" id="KW-0378">Hydrolase</keyword>
<dbReference type="GO" id="GO:0030245">
    <property type="term" value="P:cellulose catabolic process"/>
    <property type="evidence" value="ECO:0007669"/>
    <property type="project" value="UniProtKB-KW"/>
</dbReference>
<evidence type="ECO:0000313" key="7">
    <source>
        <dbReference type="Proteomes" id="UP000324781"/>
    </source>
</evidence>
<evidence type="ECO:0000313" key="6">
    <source>
        <dbReference type="EMBL" id="SHI79300.1"/>
    </source>
</evidence>
<dbReference type="Gene3D" id="2.60.40.10">
    <property type="entry name" value="Immunoglobulins"/>
    <property type="match status" value="1"/>
</dbReference>
<dbReference type="InterPro" id="IPR017853">
    <property type="entry name" value="GH"/>
</dbReference>
<dbReference type="Gene3D" id="2.60.40.1180">
    <property type="entry name" value="Golgi alpha-mannosidase II"/>
    <property type="match status" value="1"/>
</dbReference>
<dbReference type="InterPro" id="IPR006047">
    <property type="entry name" value="GH13_cat_dom"/>
</dbReference>
<evidence type="ECO:0000256" key="1">
    <source>
        <dbReference type="ARBA" id="ARBA00008061"/>
    </source>
</evidence>
<dbReference type="PANTHER" id="PTHR10357">
    <property type="entry name" value="ALPHA-AMYLASE FAMILY MEMBER"/>
    <property type="match status" value="1"/>
</dbReference>
<reference evidence="6 7" key="1">
    <citation type="submission" date="2016-11" db="EMBL/GenBank/DDBJ databases">
        <authorList>
            <person name="Varghese N."/>
            <person name="Submissions S."/>
        </authorList>
    </citation>
    <scope>NUCLEOTIDE SEQUENCE [LARGE SCALE GENOMIC DNA]</scope>
    <source>
        <strain evidence="6 7">DSM 19027</strain>
    </source>
</reference>
<dbReference type="CDD" id="cd02857">
    <property type="entry name" value="E_set_CDase_PDE_N"/>
    <property type="match status" value="1"/>
</dbReference>
<gene>
    <name evidence="6" type="ORF">SAMN05444373_10104</name>
</gene>
<dbReference type="GO" id="GO:0004553">
    <property type="term" value="F:hydrolase activity, hydrolyzing O-glycosyl compounds"/>
    <property type="evidence" value="ECO:0007669"/>
    <property type="project" value="InterPro"/>
</dbReference>
<dbReference type="Gene3D" id="3.90.400.10">
    <property type="entry name" value="Oligo-1,6-glucosidase, Domain 2"/>
    <property type="match status" value="1"/>
</dbReference>
<keyword evidence="3" id="KW-0136">Cellulose degradation</keyword>
<comment type="similarity">
    <text evidence="1">Belongs to the glycosyl hydrolase 13 family.</text>
</comment>
<dbReference type="InterPro" id="IPR014756">
    <property type="entry name" value="Ig_E-set"/>
</dbReference>
<dbReference type="PANTHER" id="PTHR10357:SF210">
    <property type="entry name" value="MALTODEXTRIN GLUCOSIDASE"/>
    <property type="match status" value="1"/>
</dbReference>